<dbReference type="EMBL" id="JBHEZZ010000018">
    <property type="protein sequence ID" value="MFC1405043.1"/>
    <property type="molecule type" value="Genomic_DNA"/>
</dbReference>
<dbReference type="PANTHER" id="PTHR42779">
    <property type="entry name" value="PROTEIN YNJB"/>
    <property type="match status" value="1"/>
</dbReference>
<evidence type="ECO:0000256" key="1">
    <source>
        <dbReference type="SAM" id="MobiDB-lite"/>
    </source>
</evidence>
<dbReference type="InterPro" id="IPR006059">
    <property type="entry name" value="SBP"/>
</dbReference>
<dbReference type="RefSeq" id="WP_084714941.1">
    <property type="nucleotide sequence ID" value="NZ_JBHEZZ010000018.1"/>
</dbReference>
<protein>
    <submittedName>
        <fullName evidence="2">Extracellular solute-binding protein</fullName>
    </submittedName>
</protein>
<keyword evidence="3" id="KW-1185">Reference proteome</keyword>
<accession>A0ABV6UUC5</accession>
<proteinExistence type="predicted"/>
<dbReference type="PANTHER" id="PTHR42779:SF1">
    <property type="entry name" value="PROTEIN YNJB"/>
    <property type="match status" value="1"/>
</dbReference>
<evidence type="ECO:0000313" key="2">
    <source>
        <dbReference type="EMBL" id="MFC1405043.1"/>
    </source>
</evidence>
<dbReference type="Pfam" id="PF13416">
    <property type="entry name" value="SBP_bac_8"/>
    <property type="match status" value="1"/>
</dbReference>
<reference evidence="2 3" key="1">
    <citation type="submission" date="2024-09" db="EMBL/GenBank/DDBJ databases">
        <authorList>
            <person name="Lee S.D."/>
        </authorList>
    </citation>
    <scope>NUCLEOTIDE SEQUENCE [LARGE SCALE GENOMIC DNA]</scope>
    <source>
        <strain evidence="2 3">N1-5</strain>
    </source>
</reference>
<dbReference type="InterPro" id="IPR006311">
    <property type="entry name" value="TAT_signal"/>
</dbReference>
<comment type="caution">
    <text evidence="2">The sequence shown here is derived from an EMBL/GenBank/DDBJ whole genome shotgun (WGS) entry which is preliminary data.</text>
</comment>
<evidence type="ECO:0000313" key="3">
    <source>
        <dbReference type="Proteomes" id="UP001592528"/>
    </source>
</evidence>
<organism evidence="2 3">
    <name type="scientific">Streptacidiphilus cavernicola</name>
    <dbReference type="NCBI Taxonomy" id="3342716"/>
    <lineage>
        <taxon>Bacteria</taxon>
        <taxon>Bacillati</taxon>
        <taxon>Actinomycetota</taxon>
        <taxon>Actinomycetes</taxon>
        <taxon>Kitasatosporales</taxon>
        <taxon>Streptomycetaceae</taxon>
        <taxon>Streptacidiphilus</taxon>
    </lineage>
</organism>
<dbReference type="Gene3D" id="3.40.190.10">
    <property type="entry name" value="Periplasmic binding protein-like II"/>
    <property type="match status" value="2"/>
</dbReference>
<dbReference type="SUPFAM" id="SSF53850">
    <property type="entry name" value="Periplasmic binding protein-like II"/>
    <property type="match status" value="1"/>
</dbReference>
<name>A0ABV6UUC5_9ACTN</name>
<feature type="compositionally biased region" description="Polar residues" evidence="1">
    <location>
        <begin position="49"/>
        <end position="64"/>
    </location>
</feature>
<dbReference type="PROSITE" id="PS51318">
    <property type="entry name" value="TAT"/>
    <property type="match status" value="1"/>
</dbReference>
<feature type="region of interest" description="Disordered" evidence="1">
    <location>
        <begin position="47"/>
        <end position="66"/>
    </location>
</feature>
<sequence>MSADTAVRNSTDPTDPADAPRGPSRRRVIGTLAAGAAAVPVLAACGAPSSSTGTGNPAPSTLASKPSKPVTLNILDVAGNLKLTQPIIDSFKAKYPDYVSKITTTTGTAPELAPKVQAQQQGGNVQIQLVLTGTDGLSAGIQKGLWYDLKPYYATFFPGLMSNYQAGAASMASLAQDQGIELVWYPSGPLLEYDPAKVTTVPATTDALLDWAKANPGKFQYAQPRNSGPGRTFLMGLPYLLGDTDPTDPVNGWAKTWAYLTELNKYISSYPSKTSAIMTNLAQGTSPLITSTTGWYINPRALGTVPASVKVAKFDSMTWVSDAQYGVVPKGVSSDELIAALKLLAFVLTPEQQAVTYDQGYFYPGPAVKGVALSQAPASSQQAIATFGDPDFDSWISGNPIKNSLPATAQVTAFDLWDKKIGSTK</sequence>
<dbReference type="Proteomes" id="UP001592528">
    <property type="component" value="Unassembled WGS sequence"/>
</dbReference>
<gene>
    <name evidence="2" type="ORF">ACEZDJ_27555</name>
</gene>
<feature type="region of interest" description="Disordered" evidence="1">
    <location>
        <begin position="1"/>
        <end position="27"/>
    </location>
</feature>